<dbReference type="Pfam" id="PF13175">
    <property type="entry name" value="AAA_15"/>
    <property type="match status" value="1"/>
</dbReference>
<dbReference type="InterPro" id="IPR041685">
    <property type="entry name" value="AAA_GajA/Old/RecF-like"/>
</dbReference>
<feature type="domain" description="Endonuclease GajA/Old nuclease/RecF-like AAA" evidence="1">
    <location>
        <begin position="1"/>
        <end position="96"/>
    </location>
</feature>
<dbReference type="GO" id="GO:0016887">
    <property type="term" value="F:ATP hydrolysis activity"/>
    <property type="evidence" value="ECO:0007669"/>
    <property type="project" value="InterPro"/>
</dbReference>
<gene>
    <name evidence="4" type="ORF">DXC34_06660</name>
    <name evidence="3" type="ORF">F9950_11680</name>
</gene>
<evidence type="ECO:0000313" key="4">
    <source>
        <dbReference type="EMBL" id="RGM13960.1"/>
    </source>
</evidence>
<dbReference type="SUPFAM" id="SSF52540">
    <property type="entry name" value="P-loop containing nucleoside triphosphate hydrolases"/>
    <property type="match status" value="1"/>
</dbReference>
<dbReference type="EMBL" id="QSSV01000007">
    <property type="protein sequence ID" value="RGM13960.1"/>
    <property type="molecule type" value="Genomic_DNA"/>
</dbReference>
<evidence type="ECO:0000313" key="6">
    <source>
        <dbReference type="Proteomes" id="UP000431177"/>
    </source>
</evidence>
<dbReference type="RefSeq" id="WP_117741525.1">
    <property type="nucleotide sequence ID" value="NZ_CAXTGL010000004.1"/>
</dbReference>
<comment type="caution">
    <text evidence="4">The sequence shown here is derived from an EMBL/GenBank/DDBJ whole genome shotgun (WGS) entry which is preliminary data.</text>
</comment>
<dbReference type="AlphaFoldDB" id="A0A3E4UQY3"/>
<feature type="domain" description="ATPase AAA-type core" evidence="2">
    <location>
        <begin position="206"/>
        <end position="307"/>
    </location>
</feature>
<dbReference type="InterPro" id="IPR051396">
    <property type="entry name" value="Bact_Antivir_Def_Nuclease"/>
</dbReference>
<dbReference type="PANTHER" id="PTHR43581:SF2">
    <property type="entry name" value="EXCINUCLEASE ATPASE SUBUNIT"/>
    <property type="match status" value="1"/>
</dbReference>
<evidence type="ECO:0000259" key="2">
    <source>
        <dbReference type="Pfam" id="PF13304"/>
    </source>
</evidence>
<dbReference type="InterPro" id="IPR027417">
    <property type="entry name" value="P-loop_NTPase"/>
</dbReference>
<proteinExistence type="predicted"/>
<dbReference type="GO" id="GO:0005524">
    <property type="term" value="F:ATP binding"/>
    <property type="evidence" value="ECO:0007669"/>
    <property type="project" value="InterPro"/>
</dbReference>
<dbReference type="Gene3D" id="3.40.50.300">
    <property type="entry name" value="P-loop containing nucleotide triphosphate hydrolases"/>
    <property type="match status" value="1"/>
</dbReference>
<dbReference type="Proteomes" id="UP000261223">
    <property type="component" value="Unassembled WGS sequence"/>
</dbReference>
<evidence type="ECO:0000313" key="5">
    <source>
        <dbReference type="Proteomes" id="UP000261223"/>
    </source>
</evidence>
<accession>A0A3E4UQY3</accession>
<dbReference type="Pfam" id="PF13304">
    <property type="entry name" value="AAA_21"/>
    <property type="match status" value="1"/>
</dbReference>
<evidence type="ECO:0000259" key="1">
    <source>
        <dbReference type="Pfam" id="PF13175"/>
    </source>
</evidence>
<dbReference type="InterPro" id="IPR003959">
    <property type="entry name" value="ATPase_AAA_core"/>
</dbReference>
<dbReference type="InterPro" id="IPR014592">
    <property type="entry name" value="P-loop_UCP034888"/>
</dbReference>
<reference evidence="4 5" key="1">
    <citation type="submission" date="2018-08" db="EMBL/GenBank/DDBJ databases">
        <title>A genome reference for cultivated species of the human gut microbiota.</title>
        <authorList>
            <person name="Zou Y."/>
            <person name="Xue W."/>
            <person name="Luo G."/>
        </authorList>
    </citation>
    <scope>NUCLEOTIDE SEQUENCE [LARGE SCALE GENOMIC DNA]</scope>
    <source>
        <strain evidence="4 5">TF03-6</strain>
    </source>
</reference>
<reference evidence="3 6" key="2">
    <citation type="journal article" date="2019" name="Nat. Med.">
        <title>A library of human gut bacterial isolates paired with longitudinal multiomics data enables mechanistic microbiome research.</title>
        <authorList>
            <person name="Poyet M."/>
            <person name="Groussin M."/>
            <person name="Gibbons S.M."/>
            <person name="Avila-Pacheco J."/>
            <person name="Jiang X."/>
            <person name="Kearney S.M."/>
            <person name="Perrotta A.R."/>
            <person name="Berdy B."/>
            <person name="Zhao S."/>
            <person name="Lieberman T.D."/>
            <person name="Swanson P.K."/>
            <person name="Smith M."/>
            <person name="Roesemann S."/>
            <person name="Alexander J.E."/>
            <person name="Rich S.A."/>
            <person name="Livny J."/>
            <person name="Vlamakis H."/>
            <person name="Clish C."/>
            <person name="Bullock K."/>
            <person name="Deik A."/>
            <person name="Scott J."/>
            <person name="Pierce K.A."/>
            <person name="Xavier R.J."/>
            <person name="Alm E.J."/>
        </authorList>
    </citation>
    <scope>NUCLEOTIDE SEQUENCE [LARGE SCALE GENOMIC DNA]</scope>
    <source>
        <strain evidence="3 6">BIOML-A2</strain>
    </source>
</reference>
<sequence length="374" mass="42358">MIKEIRLKNFKVFEEESFNIKPLTLITGVNGMGKSTLIQSLLFLKQNYELGYLSNPKKKLRLKHDFVNLESAGDICYTFAEEKSVCISIKEDNGNEYQWVLDTSEAGSEEVGYTYTGSDIHGLSLFDDRFIFLEAERWGPKAQYNKSEARAYNTSLGIQGELTPAYLNNALSVNEEIGIKEMRHPNLKEEQIQLTENVNAWMAQIMQVPSLKANTTEIDKDKIRLEYGMAGTKGKKYSALQVGFGFTYCLPVIVALLRAKADDLLVFENPEAHLHPAAQVELGKLMALAAGKGVQIIIESHSDHILNSLRLARKEKVISQEDLNVIFVQRDFGADDDMEVTYIDEIQITDEGKLNKRPKNFFDSWDDVLTRLID</sequence>
<name>A0A3E4UQY3_BACSE</name>
<protein>
    <submittedName>
        <fullName evidence="4">DUF3696 domain-containing protein</fullName>
    </submittedName>
</protein>
<dbReference type="PIRSF" id="PIRSF034888">
    <property type="entry name" value="P-loop_UCP034888"/>
    <property type="match status" value="1"/>
</dbReference>
<evidence type="ECO:0000313" key="3">
    <source>
        <dbReference type="EMBL" id="KAB5326521.1"/>
    </source>
</evidence>
<dbReference type="PANTHER" id="PTHR43581">
    <property type="entry name" value="ATP/GTP PHOSPHATASE"/>
    <property type="match status" value="1"/>
</dbReference>
<dbReference type="Proteomes" id="UP000431177">
    <property type="component" value="Unassembled WGS sequence"/>
</dbReference>
<dbReference type="EMBL" id="WCLA01000024">
    <property type="protein sequence ID" value="KAB5326521.1"/>
    <property type="molecule type" value="Genomic_DNA"/>
</dbReference>
<organism evidence="4 5">
    <name type="scientific">Bacteroides stercoris</name>
    <dbReference type="NCBI Taxonomy" id="46506"/>
    <lineage>
        <taxon>Bacteria</taxon>
        <taxon>Pseudomonadati</taxon>
        <taxon>Bacteroidota</taxon>
        <taxon>Bacteroidia</taxon>
        <taxon>Bacteroidales</taxon>
        <taxon>Bacteroidaceae</taxon>
        <taxon>Bacteroides</taxon>
    </lineage>
</organism>